<organism evidence="1">
    <name type="scientific">Cyprideis torosa</name>
    <dbReference type="NCBI Taxonomy" id="163714"/>
    <lineage>
        <taxon>Eukaryota</taxon>
        <taxon>Metazoa</taxon>
        <taxon>Ecdysozoa</taxon>
        <taxon>Arthropoda</taxon>
        <taxon>Crustacea</taxon>
        <taxon>Oligostraca</taxon>
        <taxon>Ostracoda</taxon>
        <taxon>Podocopa</taxon>
        <taxon>Podocopida</taxon>
        <taxon>Cytherocopina</taxon>
        <taxon>Cytheroidea</taxon>
        <taxon>Cytherideidae</taxon>
        <taxon>Cyprideis</taxon>
    </lineage>
</organism>
<dbReference type="Gene3D" id="1.50.10.20">
    <property type="match status" value="1"/>
</dbReference>
<dbReference type="InterPro" id="IPR013783">
    <property type="entry name" value="Ig-like_fold"/>
</dbReference>
<dbReference type="EMBL" id="OB662043">
    <property type="protein sequence ID" value="CAD7229397.1"/>
    <property type="molecule type" value="Genomic_DNA"/>
</dbReference>
<accession>A0A7R8WD31</accession>
<evidence type="ECO:0000313" key="1">
    <source>
        <dbReference type="EMBL" id="CAD7229397.1"/>
    </source>
</evidence>
<dbReference type="SMART" id="SM01359">
    <property type="entry name" value="A2M_N_2"/>
    <property type="match status" value="1"/>
</dbReference>
<dbReference type="Pfam" id="PF07703">
    <property type="entry name" value="A2M_BRD"/>
    <property type="match status" value="1"/>
</dbReference>
<dbReference type="InterPro" id="IPR001599">
    <property type="entry name" value="Macroglobln_a2"/>
</dbReference>
<dbReference type="Pfam" id="PF17791">
    <property type="entry name" value="MG3"/>
    <property type="match status" value="1"/>
</dbReference>
<dbReference type="InterPro" id="IPR011625">
    <property type="entry name" value="A2M_N_BRD"/>
</dbReference>
<dbReference type="InterPro" id="IPR002890">
    <property type="entry name" value="MG2"/>
</dbReference>
<dbReference type="Pfam" id="PF01835">
    <property type="entry name" value="MG2"/>
    <property type="match status" value="1"/>
</dbReference>
<dbReference type="Gene3D" id="2.20.130.20">
    <property type="match status" value="1"/>
</dbReference>
<dbReference type="Gene3D" id="2.60.40.2950">
    <property type="match status" value="1"/>
</dbReference>
<name>A0A7R8WD31_9CRUS</name>
<dbReference type="Gene3D" id="2.60.120.1540">
    <property type="match status" value="1"/>
</dbReference>
<dbReference type="InterPro" id="IPR008930">
    <property type="entry name" value="Terpenoid_cyclase/PrenylTrfase"/>
</dbReference>
<dbReference type="SMART" id="SM01360">
    <property type="entry name" value="A2M"/>
    <property type="match status" value="1"/>
</dbReference>
<dbReference type="Pfam" id="PF00207">
    <property type="entry name" value="A2M"/>
    <property type="match status" value="1"/>
</dbReference>
<dbReference type="Gene3D" id="2.60.40.1930">
    <property type="match status" value="2"/>
</dbReference>
<dbReference type="GO" id="GO:0005615">
    <property type="term" value="C:extracellular space"/>
    <property type="evidence" value="ECO:0007669"/>
    <property type="project" value="InterPro"/>
</dbReference>
<dbReference type="SUPFAM" id="SSF48239">
    <property type="entry name" value="Terpenoid cyclases/Protein prenyltransferases"/>
    <property type="match status" value="1"/>
</dbReference>
<gene>
    <name evidence="1" type="ORF">CTOB1V02_LOCUS7269</name>
</gene>
<dbReference type="GO" id="GO:0004866">
    <property type="term" value="F:endopeptidase inhibitor activity"/>
    <property type="evidence" value="ECO:0007669"/>
    <property type="project" value="InterPro"/>
</dbReference>
<reference evidence="1" key="1">
    <citation type="submission" date="2020-11" db="EMBL/GenBank/DDBJ databases">
        <authorList>
            <person name="Tran Van P."/>
        </authorList>
    </citation>
    <scope>NUCLEOTIDE SEQUENCE</scope>
</reference>
<dbReference type="InterPro" id="IPR041555">
    <property type="entry name" value="MG3"/>
</dbReference>
<dbReference type="OrthoDB" id="6373041at2759"/>
<dbReference type="PANTHER" id="PTHR11412:SF172">
    <property type="entry name" value="LD23292P"/>
    <property type="match status" value="1"/>
</dbReference>
<sequence>MGSLFLFYLVSVVHWFHSSALSGENEDVGRLNPLDPSYIILAPRVIRPGMVYRLSATLLKNEPLQIRASLLRDGVSLDSTHRDCQVGVSELLLMKVPASITGGHFVLRVEGSINGGLGGVAFTNETALMFSNRSLTVFVQMERPVYKQGQTVRFRAIPISTALKPFDDAIDVFMLDPRGQIMKQWLSRQSNYGAVSLSYEIGDQPMFGQWTIRITARGQTTDQAFVIEEYFRTVFELNVTLPALVTHADQYLRGTVTANHTDGAPVRGNLTLKATLRNPSGEVQETLLQFRDMEQYTGLYFLSFLETRDTSLFPFFSGVYSFSYPIDDLLYLMPDMNFIQITATVGDSFWGHVVEARSACKFFNGSLYLRFLNPSPSVFAPEFPITAYISISYYDGSRLPSHALRAHRLRITPRVRLQNGRDELLESRELISISPGLWELQLDFKEELSLRGLSPMNVTCANVDAGYITQYETTAAWATLALVPEYAPAGRHIQLRTSSVRPKVGEYLILHVRTNYYLDSFNYLIISKGVVLSQGKEYMKNMIHSFAFSLGPEMAPELTVLLYHISALGDLVVASLAVPIDGLSKDEFSVQVNVQKDKVLDGVEIIVRGRPGSYVGLSAARSSLTSLLNTMSKAEVTRRLSSFDTVPLVLHQNWLNKEGVVEESLRFPWTTYQRDANKSIQAVGLVVLTDARIQMESRRQCSDSLRSAAPCFGGKGPGKCGRRSLCHTDKKPCELESNNVSPLLDSPEFPVDRFSRASETWFEGSWLWQDLNIGPHGHSIFSISLPKTPTSWAITAISVAEDTGLALLSGPLIFEGVRPFHMKMEAPSVCHQGEQVGLRITLFNAMERDIQATVVLLDSQRHRFVHVEAGGVGVMEAAGQSNPTDMAEGVDVKSNLETSFLTETQYGGMELEWYQTDYGIDFSSLEDYPEDALGKMEVMSKRSCTDLLNETSSENDIRAGFDRGGMAANKEEEESNASSPASNEAVVVDSNFSSVLPSWLLFLEGSLRRYPLEYQQRTRDRMELQGRLKTLEESRCVQERSKMCLVRRIQWLEDSVRKLALRNAHIQGARTYVVDSWAKSLPETSFDDGLSGFNFTKNLLSNHAQQMAMCRNILDGNSIHEAPKFDEVIPYLEKEYFLQQVAMDPSDAKLLRRESVGQDVFSASSHSSQLQTCPLGAKDAEEWETCKDSNLWGVPLTSDMEPYMMKWESCHAVGAWIVSVRCQAAEDLNGRNVASYNPRTSNGNHEHLVWIKKQGVEVVYMPIVPQGLGQVFVTVVGKDEVTKVINVLPDGVPQFRHTPVLVDLSNRAYSLQFIKVNVSSSPIVPYQQHRLYVFGSNEAVLSLVGDVVGETLMRNDSDLPSRLAEGGSEQTLFRFAHTLYSIVYLHSTNQDRADVLRLAFHQLNLYYQKQLSFQMENGAFCAYRWRCESDLWLTAFTIQVFQESILGEWENYFFVDISVCAFD</sequence>
<dbReference type="InterPro" id="IPR050473">
    <property type="entry name" value="A2M/Complement_sys"/>
</dbReference>
<dbReference type="Gene3D" id="2.60.40.10">
    <property type="entry name" value="Immunoglobulins"/>
    <property type="match status" value="2"/>
</dbReference>
<dbReference type="Pfam" id="PF07678">
    <property type="entry name" value="TED_complement"/>
    <property type="match status" value="1"/>
</dbReference>
<dbReference type="InterPro" id="IPR011626">
    <property type="entry name" value="Alpha-macroglobulin_TED"/>
</dbReference>
<proteinExistence type="predicted"/>
<protein>
    <submittedName>
        <fullName evidence="1">Uncharacterized protein</fullName>
    </submittedName>
</protein>
<dbReference type="PANTHER" id="PTHR11412">
    <property type="entry name" value="MACROGLOBULIN / COMPLEMENT"/>
    <property type="match status" value="1"/>
</dbReference>